<accession>A0A9X2TIZ6</accession>
<evidence type="ECO:0000313" key="2">
    <source>
        <dbReference type="EMBL" id="MCS3709874.1"/>
    </source>
</evidence>
<dbReference type="AlphaFoldDB" id="A0A9X2TIZ6"/>
<organism evidence="2 3">
    <name type="scientific">Salinibacter ruber</name>
    <dbReference type="NCBI Taxonomy" id="146919"/>
    <lineage>
        <taxon>Bacteria</taxon>
        <taxon>Pseudomonadati</taxon>
        <taxon>Rhodothermota</taxon>
        <taxon>Rhodothermia</taxon>
        <taxon>Rhodothermales</taxon>
        <taxon>Salinibacteraceae</taxon>
        <taxon>Salinibacter</taxon>
    </lineage>
</organism>
<protein>
    <submittedName>
        <fullName evidence="2">Uncharacterized protein</fullName>
    </submittedName>
</protein>
<dbReference type="EMBL" id="JANUAE010000004">
    <property type="protein sequence ID" value="MCS3709874.1"/>
    <property type="molecule type" value="Genomic_DNA"/>
</dbReference>
<gene>
    <name evidence="2" type="ORF">GGP61_001478</name>
</gene>
<evidence type="ECO:0000256" key="1">
    <source>
        <dbReference type="SAM" id="MobiDB-lite"/>
    </source>
</evidence>
<feature type="region of interest" description="Disordered" evidence="1">
    <location>
        <begin position="240"/>
        <end position="263"/>
    </location>
</feature>
<evidence type="ECO:0000313" key="3">
    <source>
        <dbReference type="Proteomes" id="UP001155057"/>
    </source>
</evidence>
<sequence>MSKKIGKMVEYHRLVVDLRKRHADLEVAARIFMRYVEQALPRSGKTHWADYIHPEEETEEKSREELMGDLMFGPDPQPMRLAQVAARRMEQGNLLRLGAEARLKDEHWIEDLEYREKRILQARKKYMKASARREKIRQSDRESWYEAVKTVRRRALGPDVGTPVHMGQLQAALTDTPDEESNEKGAGSLGECALSHLRKTDRAAETPEEWVEERLHSEEEHDVAAATWALFLSMASGEETPGSLPSWAGMNDQGDTEGRTEERRHWDCEKVFWN</sequence>
<proteinExistence type="predicted"/>
<dbReference type="RefSeq" id="WP_259123814.1">
    <property type="nucleotide sequence ID" value="NZ_JANTZO010000005.1"/>
</dbReference>
<reference evidence="2" key="1">
    <citation type="submission" date="2022-08" db="EMBL/GenBank/DDBJ databases">
        <title>Genomic Encyclopedia of Type Strains, Phase V (KMG-V): Genome sequencing to study the core and pangenomes of soil and plant-associated prokaryotes.</title>
        <authorList>
            <person name="Whitman W."/>
        </authorList>
    </citation>
    <scope>NUCLEOTIDE SEQUENCE</scope>
    <source>
        <strain evidence="2">SP3049</strain>
    </source>
</reference>
<comment type="caution">
    <text evidence="2">The sequence shown here is derived from an EMBL/GenBank/DDBJ whole genome shotgun (WGS) entry which is preliminary data.</text>
</comment>
<dbReference type="Proteomes" id="UP001155057">
    <property type="component" value="Unassembled WGS sequence"/>
</dbReference>
<name>A0A9X2TIZ6_9BACT</name>